<dbReference type="PANTHER" id="PTHR19430">
    <property type="entry name" value="PROTEIN BEX1-RELATED"/>
    <property type="match status" value="1"/>
</dbReference>
<dbReference type="RefSeq" id="XP_045146557.1">
    <property type="nucleotide sequence ID" value="XM_045290622.1"/>
</dbReference>
<dbReference type="GeneID" id="101644431"/>
<accession>A0ABM0J9A7</accession>
<keyword evidence="9" id="KW-1185">Reference proteome</keyword>
<evidence type="ECO:0000313" key="9">
    <source>
        <dbReference type="Proteomes" id="UP000694863"/>
    </source>
</evidence>
<dbReference type="PANTHER" id="PTHR19430:SF3">
    <property type="entry name" value="PROTEIN BEX1"/>
    <property type="match status" value="1"/>
</dbReference>
<dbReference type="InterPro" id="IPR007623">
    <property type="entry name" value="BEX"/>
</dbReference>
<keyword evidence="7" id="KW-0539">Nucleus</keyword>
<evidence type="ECO:0000256" key="6">
    <source>
        <dbReference type="ARBA" id="ARBA00022833"/>
    </source>
</evidence>
<keyword evidence="4" id="KW-0963">Cytoplasm</keyword>
<evidence type="ECO:0000256" key="4">
    <source>
        <dbReference type="ARBA" id="ARBA00022490"/>
    </source>
</evidence>
<evidence type="ECO:0000256" key="7">
    <source>
        <dbReference type="ARBA" id="ARBA00023242"/>
    </source>
</evidence>
<evidence type="ECO:0000256" key="8">
    <source>
        <dbReference type="SAM" id="MobiDB-lite"/>
    </source>
</evidence>
<gene>
    <name evidence="10" type="primary">LOC101644431</name>
</gene>
<comment type="subcellular location">
    <subcellularLocation>
        <location evidence="2">Cytoplasm</location>
    </subcellularLocation>
    <subcellularLocation>
        <location evidence="1">Nucleus</location>
    </subcellularLocation>
</comment>
<dbReference type="RefSeq" id="XP_004717710.1">
    <property type="nucleotide sequence ID" value="XM_004717653.3"/>
</dbReference>
<evidence type="ECO:0000313" key="10">
    <source>
        <dbReference type="RefSeq" id="XP_004717710.1"/>
    </source>
</evidence>
<dbReference type="InterPro" id="IPR021156">
    <property type="entry name" value="TF_A-like/BEX"/>
</dbReference>
<name>A0ABM0J9A7_ECHTE</name>
<dbReference type="Pfam" id="PF04538">
    <property type="entry name" value="BEX"/>
    <property type="match status" value="1"/>
</dbReference>
<organism evidence="9 10">
    <name type="scientific">Echinops telfairi</name>
    <name type="common">Lesser hedgehog tenrec</name>
    <dbReference type="NCBI Taxonomy" id="9371"/>
    <lineage>
        <taxon>Eukaryota</taxon>
        <taxon>Metazoa</taxon>
        <taxon>Chordata</taxon>
        <taxon>Craniata</taxon>
        <taxon>Vertebrata</taxon>
        <taxon>Euteleostomi</taxon>
        <taxon>Mammalia</taxon>
        <taxon>Eutheria</taxon>
        <taxon>Afrotheria</taxon>
        <taxon>Tenrecidae</taxon>
        <taxon>Tenrecinae</taxon>
        <taxon>Echinops</taxon>
    </lineage>
</organism>
<dbReference type="Proteomes" id="UP000694863">
    <property type="component" value="Unplaced"/>
</dbReference>
<evidence type="ECO:0000256" key="1">
    <source>
        <dbReference type="ARBA" id="ARBA00004123"/>
    </source>
</evidence>
<keyword evidence="6" id="KW-0862">Zinc</keyword>
<evidence type="ECO:0000256" key="2">
    <source>
        <dbReference type="ARBA" id="ARBA00004496"/>
    </source>
</evidence>
<keyword evidence="5" id="KW-0479">Metal-binding</keyword>
<comment type="similarity">
    <text evidence="3">Belongs to the BEX family.</text>
</comment>
<evidence type="ECO:0000256" key="3">
    <source>
        <dbReference type="ARBA" id="ARBA00010976"/>
    </source>
</evidence>
<feature type="compositionally biased region" description="Basic and acidic residues" evidence="8">
    <location>
        <begin position="17"/>
        <end position="30"/>
    </location>
</feature>
<sequence>MESKEAPAGKNPNMENAHQEKDGKEQDINKGEALALPLEAGEYCVPRCRWDMIQRLGERQARMREENFGRIGAEVRLLIENTRGKQWSHGLRAVSTKPPQRDHHVDFCLMP</sequence>
<reference evidence="10" key="1">
    <citation type="submission" date="2025-08" db="UniProtKB">
        <authorList>
            <consortium name="RefSeq"/>
        </authorList>
    </citation>
    <scope>IDENTIFICATION</scope>
</reference>
<proteinExistence type="inferred from homology"/>
<feature type="region of interest" description="Disordered" evidence="8">
    <location>
        <begin position="1"/>
        <end position="32"/>
    </location>
</feature>
<evidence type="ECO:0000256" key="5">
    <source>
        <dbReference type="ARBA" id="ARBA00022723"/>
    </source>
</evidence>
<protein>
    <submittedName>
        <fullName evidence="10">Protein BEX1-like</fullName>
    </submittedName>
</protein>